<dbReference type="RefSeq" id="WP_353304261.1">
    <property type="nucleotide sequence ID" value="NZ_BAABWN010000015.1"/>
</dbReference>
<sequence length="546" mass="61662">MFFGRTPKQQSCNFVKALQLPEPDLTTFSFCDSAKPAKIKVWIDKLPVTDAALTSVQLYRILPELARIRLPHSTRAEILEYLRPIVQNCVESITRPLSHHPLSLNNTEKKAVVIAQAIQKYLSTAYCRAAVDLYGEKKPQLITLANYIHRAMSCLSGLMKSNYQFYTPVPSDVWATTNALYRICLNAEVSEINVIDPINSNASGTSTHGYIRILALACAKPFQLRPNEVDIIHNTLQLWSKRIDLREYKEDETALYAVASCSDTEPDYATNFERQKLLNDGLAIDFSNLIHSLDKAEADQSQQAGASQQQISAQGLGPGLKQHLLTSWGRRVERQISRDDCDKTLEICLGITNIHHLLINGTKFEDFVYGTSDKSSTEIFANNWFDSKESEQEQEAQSRIYNVEMTNHSDTGYQLKCLQTIPENLQAGELMAFREPNKRNWQIAAVRWVRRSDRSGVQFGVQIIARRIEAFGACTTTALGNESDYMRVLIIKDSLNGPNESLVIPHLPFSQRFPITLSKRGEQRKVQLGQIAMATGAFSQFFFKEL</sequence>
<proteinExistence type="predicted"/>
<keyword evidence="2" id="KW-1185">Reference proteome</keyword>
<comment type="caution">
    <text evidence="1">The sequence shown here is derived from an EMBL/GenBank/DDBJ whole genome shotgun (WGS) entry which is preliminary data.</text>
</comment>
<dbReference type="Proteomes" id="UP001465153">
    <property type="component" value="Unassembled WGS sequence"/>
</dbReference>
<evidence type="ECO:0000313" key="2">
    <source>
        <dbReference type="Proteomes" id="UP001465153"/>
    </source>
</evidence>
<organism evidence="1 2">
    <name type="scientific">Sessilibacter corallicola</name>
    <dbReference type="NCBI Taxonomy" id="2904075"/>
    <lineage>
        <taxon>Bacteria</taxon>
        <taxon>Pseudomonadati</taxon>
        <taxon>Pseudomonadota</taxon>
        <taxon>Gammaproteobacteria</taxon>
        <taxon>Cellvibrionales</taxon>
        <taxon>Cellvibrionaceae</taxon>
        <taxon>Sessilibacter</taxon>
    </lineage>
</organism>
<name>A0ABQ0AE20_9GAMM</name>
<accession>A0ABQ0AE20</accession>
<gene>
    <name evidence="1" type="primary">fimW</name>
    <name evidence="1" type="ORF">NBRC116591_36680</name>
</gene>
<dbReference type="EMBL" id="BAABWN010000015">
    <property type="protein sequence ID" value="GAA6169857.1"/>
    <property type="molecule type" value="Genomic_DNA"/>
</dbReference>
<protein>
    <submittedName>
        <fullName evidence="1">Cyclic-di-GMP receptor FimW</fullName>
    </submittedName>
</protein>
<keyword evidence="1" id="KW-0675">Receptor</keyword>
<evidence type="ECO:0000313" key="1">
    <source>
        <dbReference type="EMBL" id="GAA6169857.1"/>
    </source>
</evidence>
<reference evidence="1 2" key="1">
    <citation type="submission" date="2024-04" db="EMBL/GenBank/DDBJ databases">
        <title>Draft genome sequence of Sessilibacter corallicola NBRC 116591.</title>
        <authorList>
            <person name="Miyakawa T."/>
            <person name="Kusuya Y."/>
            <person name="Miura T."/>
        </authorList>
    </citation>
    <scope>NUCLEOTIDE SEQUENCE [LARGE SCALE GENOMIC DNA]</scope>
    <source>
        <strain evidence="1 2">KU-00831-HH</strain>
    </source>
</reference>